<dbReference type="HOGENOM" id="CLU_2732604_0_0_6"/>
<gene>
    <name evidence="2" type="ORF">HMPREF9080_00639</name>
</gene>
<evidence type="ECO:0000313" key="2">
    <source>
        <dbReference type="EMBL" id="EHM55550.1"/>
    </source>
</evidence>
<reference evidence="2 3" key="1">
    <citation type="submission" date="2011-08" db="EMBL/GenBank/DDBJ databases">
        <authorList>
            <person name="Weinstock G."/>
            <person name="Sodergren E."/>
            <person name="Clifton S."/>
            <person name="Fulton L."/>
            <person name="Fulton B."/>
            <person name="Courtney L."/>
            <person name="Fronick C."/>
            <person name="Harrison M."/>
            <person name="Strong C."/>
            <person name="Farmer C."/>
            <person name="Delahaunty K."/>
            <person name="Markovic C."/>
            <person name="Hall O."/>
            <person name="Minx P."/>
            <person name="Tomlinson C."/>
            <person name="Mitreva M."/>
            <person name="Hou S."/>
            <person name="Chen J."/>
            <person name="Wollam A."/>
            <person name="Pepin K.H."/>
            <person name="Johnson M."/>
            <person name="Bhonagiri V."/>
            <person name="Zhang X."/>
            <person name="Suruliraj S."/>
            <person name="Warren W."/>
            <person name="Chinwalla A."/>
            <person name="Mardis E.R."/>
            <person name="Wilson R.K."/>
        </authorList>
    </citation>
    <scope>NUCLEOTIDE SEQUENCE [LARGE SCALE GENOMIC DNA]</scope>
    <source>
        <strain evidence="2 3">F0432</strain>
    </source>
</reference>
<comment type="caution">
    <text evidence="2">The sequence shown here is derived from an EMBL/GenBank/DDBJ whole genome shotgun (WGS) entry which is preliminary data.</text>
</comment>
<proteinExistence type="predicted"/>
<feature type="compositionally biased region" description="Low complexity" evidence="1">
    <location>
        <begin position="51"/>
        <end position="71"/>
    </location>
</feature>
<name>G9ZD06_9GAMM</name>
<evidence type="ECO:0000313" key="3">
    <source>
        <dbReference type="Proteomes" id="UP000004750"/>
    </source>
</evidence>
<dbReference type="STRING" id="797473.HMPREF9080_00639"/>
<sequence length="71" mass="7322">MMTPCNQMTLPTPAAGQHRQFTPLVAVLNRKKQAPLYSACSPTTRPPCPPVSTTNTAAPSAPAAACNSLSG</sequence>
<feature type="region of interest" description="Disordered" evidence="1">
    <location>
        <begin position="39"/>
        <end position="71"/>
    </location>
</feature>
<evidence type="ECO:0000256" key="1">
    <source>
        <dbReference type="SAM" id="MobiDB-lite"/>
    </source>
</evidence>
<dbReference type="EMBL" id="AGCM01000033">
    <property type="protein sequence ID" value="EHM55550.1"/>
    <property type="molecule type" value="Genomic_DNA"/>
</dbReference>
<protein>
    <submittedName>
        <fullName evidence="2">Uncharacterized protein</fullName>
    </submittedName>
</protein>
<organism evidence="2 3">
    <name type="scientific">Cardiobacterium valvarum F0432</name>
    <dbReference type="NCBI Taxonomy" id="797473"/>
    <lineage>
        <taxon>Bacteria</taxon>
        <taxon>Pseudomonadati</taxon>
        <taxon>Pseudomonadota</taxon>
        <taxon>Gammaproteobacteria</taxon>
        <taxon>Cardiobacteriales</taxon>
        <taxon>Cardiobacteriaceae</taxon>
        <taxon>Cardiobacterium</taxon>
    </lineage>
</organism>
<dbReference type="Proteomes" id="UP000004750">
    <property type="component" value="Unassembled WGS sequence"/>
</dbReference>
<dbReference type="AlphaFoldDB" id="G9ZD06"/>
<accession>G9ZD06</accession>